<dbReference type="Proteomes" id="UP000198688">
    <property type="component" value="Chromosome I"/>
</dbReference>
<evidence type="ECO:0000313" key="2">
    <source>
        <dbReference type="EMBL" id="SDS11642.1"/>
    </source>
</evidence>
<organism evidence="2 3">
    <name type="scientific">Actinoplanes derwentensis</name>
    <dbReference type="NCBI Taxonomy" id="113562"/>
    <lineage>
        <taxon>Bacteria</taxon>
        <taxon>Bacillati</taxon>
        <taxon>Actinomycetota</taxon>
        <taxon>Actinomycetes</taxon>
        <taxon>Micromonosporales</taxon>
        <taxon>Micromonosporaceae</taxon>
        <taxon>Actinoplanes</taxon>
    </lineage>
</organism>
<dbReference type="EMBL" id="LT629758">
    <property type="protein sequence ID" value="SDS11642.1"/>
    <property type="molecule type" value="Genomic_DNA"/>
</dbReference>
<reference evidence="2 3" key="1">
    <citation type="submission" date="2016-10" db="EMBL/GenBank/DDBJ databases">
        <authorList>
            <person name="de Groot N.N."/>
        </authorList>
    </citation>
    <scope>NUCLEOTIDE SEQUENCE [LARGE SCALE GENOMIC DNA]</scope>
    <source>
        <strain evidence="2 3">DSM 43941</strain>
    </source>
</reference>
<name>A0A1H1PK63_9ACTN</name>
<evidence type="ECO:0000313" key="3">
    <source>
        <dbReference type="Proteomes" id="UP000198688"/>
    </source>
</evidence>
<sequence length="231" mass="25364">MTNESTSEQESIFEAADEATKEQTERQHRAASDVRQSASLAAATLRNAVGKDWQQPAAGLNWTCWETVEHIADDLFAYAAQLSSPDPASGAETYVPFAWQHHRPDGPALTVFVKDHDKPDDLINVLLSSAGLLSAVVLTAPADRLAYHPYGDSDPAGFAAMGVVETLVHMHDVARALDVPWAPPEDLCDRALRRLFRDAPATGSRWSALLSATGRGEHRQEKWRWDGTPQR</sequence>
<dbReference type="AlphaFoldDB" id="A0A1H1PK63"/>
<feature type="compositionally biased region" description="Basic and acidic residues" evidence="1">
    <location>
        <begin position="18"/>
        <end position="32"/>
    </location>
</feature>
<dbReference type="InterPro" id="IPR034660">
    <property type="entry name" value="DinB/YfiT-like"/>
</dbReference>
<evidence type="ECO:0008006" key="4">
    <source>
        <dbReference type="Google" id="ProtNLM"/>
    </source>
</evidence>
<feature type="region of interest" description="Disordered" evidence="1">
    <location>
        <begin position="1"/>
        <end position="36"/>
    </location>
</feature>
<feature type="compositionally biased region" description="Polar residues" evidence="1">
    <location>
        <begin position="1"/>
        <end position="10"/>
    </location>
</feature>
<protein>
    <recommendedName>
        <fullName evidence="4">Mycothiol maleylpyruvate isomerase N-terminal domain-containing protein</fullName>
    </recommendedName>
</protein>
<dbReference type="SUPFAM" id="SSF109854">
    <property type="entry name" value="DinB/YfiT-like putative metalloenzymes"/>
    <property type="match status" value="1"/>
</dbReference>
<gene>
    <name evidence="2" type="ORF">SAMN04489716_0047</name>
</gene>
<proteinExistence type="predicted"/>
<dbReference type="STRING" id="113562.SAMN04489716_0047"/>
<keyword evidence="3" id="KW-1185">Reference proteome</keyword>
<evidence type="ECO:0000256" key="1">
    <source>
        <dbReference type="SAM" id="MobiDB-lite"/>
    </source>
</evidence>
<accession>A0A1H1PK63</accession>
<dbReference type="Gene3D" id="1.20.120.450">
    <property type="entry name" value="dinb family like domain"/>
    <property type="match status" value="1"/>
</dbReference>